<feature type="region of interest" description="Disordered" evidence="5">
    <location>
        <begin position="49"/>
        <end position="84"/>
    </location>
</feature>
<dbReference type="InterPro" id="IPR008854">
    <property type="entry name" value="TPMT"/>
</dbReference>
<feature type="compositionally biased region" description="Pro residues" evidence="5">
    <location>
        <begin position="54"/>
        <end position="65"/>
    </location>
</feature>
<dbReference type="AlphaFoldDB" id="A0AAD9H3I3"/>
<dbReference type="CDD" id="cd02440">
    <property type="entry name" value="AdoMet_MTases"/>
    <property type="match status" value="1"/>
</dbReference>
<dbReference type="PANTHER" id="PTHR32183">
    <property type="match status" value="1"/>
</dbReference>
<evidence type="ECO:0000256" key="5">
    <source>
        <dbReference type="SAM" id="MobiDB-lite"/>
    </source>
</evidence>
<keyword evidence="7" id="KW-1185">Reference proteome</keyword>
<evidence type="ECO:0000313" key="7">
    <source>
        <dbReference type="Proteomes" id="UP001232148"/>
    </source>
</evidence>
<dbReference type="SUPFAM" id="SSF53335">
    <property type="entry name" value="S-adenosyl-L-methionine-dependent methyltransferases"/>
    <property type="match status" value="1"/>
</dbReference>
<keyword evidence="3" id="KW-0808">Transferase</keyword>
<dbReference type="InterPro" id="IPR029063">
    <property type="entry name" value="SAM-dependent_MTases_sf"/>
</dbReference>
<keyword evidence="4" id="KW-0949">S-adenosyl-L-methionine</keyword>
<protein>
    <submittedName>
        <fullName evidence="6">S-adenosyl-L-methionine-dependent methyltransferase</fullName>
    </submittedName>
</protein>
<dbReference type="Pfam" id="PF05724">
    <property type="entry name" value="TPMT"/>
    <property type="match status" value="1"/>
</dbReference>
<dbReference type="EMBL" id="MU843129">
    <property type="protein sequence ID" value="KAK2021182.1"/>
    <property type="molecule type" value="Genomic_DNA"/>
</dbReference>
<evidence type="ECO:0000256" key="4">
    <source>
        <dbReference type="ARBA" id="ARBA00022691"/>
    </source>
</evidence>
<dbReference type="Gene3D" id="3.40.50.150">
    <property type="entry name" value="Vaccinia Virus protein VP39"/>
    <property type="match status" value="1"/>
</dbReference>
<keyword evidence="1" id="KW-0597">Phosphoprotein</keyword>
<evidence type="ECO:0000256" key="3">
    <source>
        <dbReference type="ARBA" id="ARBA00022679"/>
    </source>
</evidence>
<dbReference type="PROSITE" id="PS51585">
    <property type="entry name" value="SAM_MT_TPMT"/>
    <property type="match status" value="1"/>
</dbReference>
<dbReference type="GO" id="GO:0032259">
    <property type="term" value="P:methylation"/>
    <property type="evidence" value="ECO:0007669"/>
    <property type="project" value="UniProtKB-KW"/>
</dbReference>
<sequence length="308" mass="32605">MANEDNKLSTAFADAPLSDHGRKWSAFWEDKYTPWDRGGPSLALLDLLTTRPDLVPPPPPPPPHTPTDREPPGSGGADKPTALVPGCGKGHDALLLANLGYDVLALDFSPTAIAEAKENQTAVAAAVAAGTGEAGGGDLDVYSVRHPNGAEPGTVTWLSGDFFSDSWLGAWGRGEAFDLIFDYTFLCALPPTARPLWAARVAALLGPAGRLVCLEFPSGKPLSLPGPPWGLTPEVYLALLSRPGEPLEFSPSSPTQAGRGADADAVVAVPPLRRDGLRRLELVKPARTHRAGTNEDGTVRDWIHVWSH</sequence>
<dbReference type="Proteomes" id="UP001232148">
    <property type="component" value="Unassembled WGS sequence"/>
</dbReference>
<proteinExistence type="predicted"/>
<gene>
    <name evidence="6" type="ORF">LX32DRAFT_668797</name>
</gene>
<keyword evidence="2 6" id="KW-0489">Methyltransferase</keyword>
<evidence type="ECO:0000256" key="2">
    <source>
        <dbReference type="ARBA" id="ARBA00022603"/>
    </source>
</evidence>
<name>A0AAD9H3I3_9PEZI</name>
<comment type="caution">
    <text evidence="6">The sequence shown here is derived from an EMBL/GenBank/DDBJ whole genome shotgun (WGS) entry which is preliminary data.</text>
</comment>
<organism evidence="6 7">
    <name type="scientific">Colletotrichum zoysiae</name>
    <dbReference type="NCBI Taxonomy" id="1216348"/>
    <lineage>
        <taxon>Eukaryota</taxon>
        <taxon>Fungi</taxon>
        <taxon>Dikarya</taxon>
        <taxon>Ascomycota</taxon>
        <taxon>Pezizomycotina</taxon>
        <taxon>Sordariomycetes</taxon>
        <taxon>Hypocreomycetidae</taxon>
        <taxon>Glomerellales</taxon>
        <taxon>Glomerellaceae</taxon>
        <taxon>Colletotrichum</taxon>
        <taxon>Colletotrichum graminicola species complex</taxon>
    </lineage>
</organism>
<evidence type="ECO:0000313" key="6">
    <source>
        <dbReference type="EMBL" id="KAK2021182.1"/>
    </source>
</evidence>
<reference evidence="6" key="1">
    <citation type="submission" date="2021-06" db="EMBL/GenBank/DDBJ databases">
        <title>Comparative genomics, transcriptomics and evolutionary studies reveal genomic signatures of adaptation to plant cell wall in hemibiotrophic fungi.</title>
        <authorList>
            <consortium name="DOE Joint Genome Institute"/>
            <person name="Baroncelli R."/>
            <person name="Diaz J.F."/>
            <person name="Benocci T."/>
            <person name="Peng M."/>
            <person name="Battaglia E."/>
            <person name="Haridas S."/>
            <person name="Andreopoulos W."/>
            <person name="Labutti K."/>
            <person name="Pangilinan J."/>
            <person name="Floch G.L."/>
            <person name="Makela M.R."/>
            <person name="Henrissat B."/>
            <person name="Grigoriev I.V."/>
            <person name="Crouch J.A."/>
            <person name="De Vries R.P."/>
            <person name="Sukno S.A."/>
            <person name="Thon M.R."/>
        </authorList>
    </citation>
    <scope>NUCLEOTIDE SEQUENCE</scope>
    <source>
        <strain evidence="6">MAFF235873</strain>
    </source>
</reference>
<dbReference type="GO" id="GO:0008757">
    <property type="term" value="F:S-adenosylmethionine-dependent methyltransferase activity"/>
    <property type="evidence" value="ECO:0007669"/>
    <property type="project" value="InterPro"/>
</dbReference>
<accession>A0AAD9H3I3</accession>
<evidence type="ECO:0000256" key="1">
    <source>
        <dbReference type="ARBA" id="ARBA00022553"/>
    </source>
</evidence>
<dbReference type="PANTHER" id="PTHR32183:SF6">
    <property type="entry name" value="CYSTEINE SULFINATE DESULFINASE_CYSTEINE DESULFURASE AND RELATED ENZYMES"/>
    <property type="match status" value="1"/>
</dbReference>